<keyword evidence="6" id="KW-0449">Lipoprotein</keyword>
<evidence type="ECO:0000256" key="3">
    <source>
        <dbReference type="ARBA" id="ARBA00022622"/>
    </source>
</evidence>
<dbReference type="GO" id="GO:0005886">
    <property type="term" value="C:plasma membrane"/>
    <property type="evidence" value="ECO:0007669"/>
    <property type="project" value="UniProtKB-SubCell"/>
</dbReference>
<keyword evidence="3" id="KW-0336">GPI-anchor</keyword>
<feature type="signal peptide" evidence="8">
    <location>
        <begin position="1"/>
        <end position="25"/>
    </location>
</feature>
<evidence type="ECO:0000256" key="7">
    <source>
        <dbReference type="SAM" id="MobiDB-lite"/>
    </source>
</evidence>
<evidence type="ECO:0000256" key="2">
    <source>
        <dbReference type="ARBA" id="ARBA00022475"/>
    </source>
</evidence>
<feature type="chain" id="PRO_5012595124" evidence="8">
    <location>
        <begin position="26"/>
        <end position="461"/>
    </location>
</feature>
<feature type="compositionally biased region" description="Basic and acidic residues" evidence="7">
    <location>
        <begin position="405"/>
        <end position="416"/>
    </location>
</feature>
<evidence type="ECO:0000256" key="4">
    <source>
        <dbReference type="ARBA" id="ARBA00023136"/>
    </source>
</evidence>
<dbReference type="VEuPathDB" id="TriTrypDB:Tb927.9.160"/>
<comment type="subcellular location">
    <subcellularLocation>
        <location evidence="1">Cell membrane</location>
        <topology evidence="1">Lipid-anchor</topology>
        <topology evidence="1">GPI-anchor</topology>
    </subcellularLocation>
</comment>
<evidence type="ECO:0000256" key="8">
    <source>
        <dbReference type="SAM" id="SignalP"/>
    </source>
</evidence>
<feature type="region of interest" description="Disordered" evidence="7">
    <location>
        <begin position="394"/>
        <end position="427"/>
    </location>
</feature>
<name>A0A1V0FZ85_9TRYP</name>
<dbReference type="GO" id="GO:0042783">
    <property type="term" value="P:symbiont-mediated evasion of host immune response"/>
    <property type="evidence" value="ECO:0007669"/>
    <property type="project" value="InterPro"/>
</dbReference>
<feature type="compositionally biased region" description="Basic and acidic residues" evidence="7">
    <location>
        <begin position="440"/>
        <end position="453"/>
    </location>
</feature>
<organism evidence="10">
    <name type="scientific">Trypanosoma brucei</name>
    <dbReference type="NCBI Taxonomy" id="5691"/>
    <lineage>
        <taxon>Eukaryota</taxon>
        <taxon>Discoba</taxon>
        <taxon>Euglenozoa</taxon>
        <taxon>Kinetoplastea</taxon>
        <taxon>Metakinetoplastina</taxon>
        <taxon>Trypanosomatida</taxon>
        <taxon>Trypanosomatidae</taxon>
        <taxon>Trypanosoma</taxon>
    </lineage>
</organism>
<evidence type="ECO:0000259" key="9">
    <source>
        <dbReference type="Pfam" id="PF00913"/>
    </source>
</evidence>
<evidence type="ECO:0000256" key="6">
    <source>
        <dbReference type="ARBA" id="ARBA00023288"/>
    </source>
</evidence>
<keyword evidence="5" id="KW-0325">Glycoprotein</keyword>
<evidence type="ECO:0000313" key="10">
    <source>
        <dbReference type="EMBL" id="ARB50675.1"/>
    </source>
</evidence>
<dbReference type="EMBL" id="KY404424">
    <property type="protein sequence ID" value="ARB50675.1"/>
    <property type="molecule type" value="Genomic_DNA"/>
</dbReference>
<keyword evidence="4" id="KW-0472">Membrane</keyword>
<keyword evidence="8" id="KW-0732">Signal</keyword>
<evidence type="ECO:0000256" key="5">
    <source>
        <dbReference type="ARBA" id="ARBA00023180"/>
    </source>
</evidence>
<dbReference type="Gene3D" id="1.10.470.10">
    <property type="entry name" value="Variant Surface Glycoprotein, subunit A, domain 2"/>
    <property type="match status" value="1"/>
</dbReference>
<feature type="region of interest" description="Disordered" evidence="7">
    <location>
        <begin position="440"/>
        <end position="461"/>
    </location>
</feature>
<feature type="domain" description="Trypanosome variant surface glycoprotein A-type N-terminal" evidence="9">
    <location>
        <begin position="15"/>
        <end position="380"/>
    </location>
</feature>
<dbReference type="VEuPathDB" id="TriTrypDB:Tb427_000266500"/>
<accession>A0A1V0FZ85</accession>
<proteinExistence type="predicted"/>
<dbReference type="SUPFAM" id="SSF58087">
    <property type="entry name" value="Variant surface glycoprotein (N-terminal domain)"/>
    <property type="match status" value="1"/>
</dbReference>
<reference evidence="10" key="1">
    <citation type="submission" date="2016-12" db="EMBL/GenBank/DDBJ databases">
        <title>Extending the VSGnome of Trypanosoma brucei strain TREU927.</title>
        <authorList>
            <person name="Cross G.A."/>
        </authorList>
    </citation>
    <scope>NUCLEOTIDE SEQUENCE</scope>
    <source>
        <strain evidence="10">Tb927.99.579</strain>
    </source>
</reference>
<evidence type="ECO:0000256" key="1">
    <source>
        <dbReference type="ARBA" id="ARBA00004609"/>
    </source>
</evidence>
<sequence length="461" mass="49563">MRMPKARGLVIFLSATLMLQLSANAAERMGLKASAWKPMCAVSQELGDVQSTAASAAQEMLQQTNTMLVGALRARVHALKNFCTAVAARAFVLANYFSKRADAALTALRTSSLKSQIEASASTAYLKGRIDDFLSLLEQSSSAENNACLFPAETVADAVKRNGSKLGDTACELSPPQLQGSKATQAAPALKTINSLLTGTGTDDTHQPAVSGSQKCKLLSAHSTNGFGNTDQPASPISVAGGYIEIPVTQAGVTLKSPAELKRQGQPKTKPWHEATTKAEKMETASSAGVANETGVLSGRATLRAVIAAMLPKAERADEQKITDKIKAIFDGLDSKQLQQAEEAVDNDKIPKDMTDDEADRRLGDLSDLTQLVTILSRYEAKMTHDLAKLKDKLNTESKQQGSKPEIEDKQKECGKNHASQYDCDSKDFCTYDKTKDEGKRRVYNETKAKEKGVTVTQTQT</sequence>
<dbReference type="Gene3D" id="3.90.150.10">
    <property type="entry name" value="Variant Surface Glycoprotein, subunit A domain 1"/>
    <property type="match status" value="1"/>
</dbReference>
<protein>
    <submittedName>
        <fullName evidence="10">Variant surface glycoprotein</fullName>
    </submittedName>
</protein>
<dbReference type="GO" id="GO:0098552">
    <property type="term" value="C:side of membrane"/>
    <property type="evidence" value="ECO:0007669"/>
    <property type="project" value="UniProtKB-KW"/>
</dbReference>
<dbReference type="VEuPathDB" id="TriTrypDB:Tb1125.11.17330"/>
<dbReference type="Pfam" id="PF00913">
    <property type="entry name" value="Trypan_glycop"/>
    <property type="match status" value="1"/>
</dbReference>
<dbReference type="InterPro" id="IPR001812">
    <property type="entry name" value="Trypano_VSG_A_N_dom"/>
</dbReference>
<keyword evidence="2" id="KW-1003">Cell membrane</keyword>
<dbReference type="AlphaFoldDB" id="A0A1V0FZ85"/>